<evidence type="ECO:0000256" key="1">
    <source>
        <dbReference type="ARBA" id="ARBA00010716"/>
    </source>
</evidence>
<feature type="binding site" evidence="8">
    <location>
        <position position="213"/>
    </location>
    <ligand>
        <name>Zn(2+)</name>
        <dbReference type="ChEBI" id="CHEBI:29105"/>
    </ligand>
</feature>
<dbReference type="Gene3D" id="2.30.40.10">
    <property type="entry name" value="Urease, subunit C, domain 1"/>
    <property type="match status" value="1"/>
</dbReference>
<evidence type="ECO:0000256" key="3">
    <source>
        <dbReference type="ARBA" id="ARBA00022801"/>
    </source>
</evidence>
<feature type="active site" description="Proton donor/acceptor" evidence="6">
    <location>
        <position position="270"/>
    </location>
</feature>
<feature type="binding site" evidence="7">
    <location>
        <begin position="216"/>
        <end position="217"/>
    </location>
    <ligand>
        <name>substrate</name>
    </ligand>
</feature>
<dbReference type="RefSeq" id="WP_094788232.1">
    <property type="nucleotide sequence ID" value="NZ_NDXW01000001.1"/>
</dbReference>
<sequence>MYALINGRIFTSEETLEQHAVVIENALIKSLVLTSTLPNDIKKIDLQGLNVSPGFIDLQLNGCGGRLFNDDISVETLDIMHKTNLRHGTTHYLATLITANDAQIKHALETVKNYKQNHSSVIGLHLEGPYINRQKKGIHDPDQIRPYDLDMIKLMADYGGDTLKVVTLAPELTTTEIIQLLIKNNITVSAGHSLSDYNTAQHAFQAGISMATHLFNAMPSISARTPGLAAAILDNPNVFAGIIVDGVHVDYPLVKLAKKLKHQHLFLVTDAVSPAGTNMTAFKLGPHNIQVKNGQCIAEDGTIGGSALTMNNAIINCVNHVGIELAEALRMATLYPAKAINQGHHLGKIAPGYSADLAIFDNSLNVTAAVSAGQWHDTLK</sequence>
<gene>
    <name evidence="10" type="ORF">B9G39_18325</name>
</gene>
<feature type="binding site" evidence="7">
    <location>
        <position position="248"/>
    </location>
    <ligand>
        <name>substrate</name>
    </ligand>
</feature>
<dbReference type="FunFam" id="3.20.20.140:FF:000004">
    <property type="entry name" value="N-acetylglucosamine-6-phosphate deacetylase"/>
    <property type="match status" value="1"/>
</dbReference>
<dbReference type="Pfam" id="PF01979">
    <property type="entry name" value="Amidohydro_1"/>
    <property type="match status" value="1"/>
</dbReference>
<dbReference type="EC" id="3.5.1.25" evidence="10"/>
<dbReference type="InterPro" id="IPR032466">
    <property type="entry name" value="Metal_Hydrolase"/>
</dbReference>
<comment type="caution">
    <text evidence="10">The sequence shown here is derived from an EMBL/GenBank/DDBJ whole genome shotgun (WGS) entry which is preliminary data.</text>
</comment>
<evidence type="ECO:0000256" key="2">
    <source>
        <dbReference type="ARBA" id="ARBA00022723"/>
    </source>
</evidence>
<dbReference type="EMBL" id="NDXW01000001">
    <property type="protein sequence ID" value="RDH45242.1"/>
    <property type="molecule type" value="Genomic_DNA"/>
</dbReference>
<comment type="similarity">
    <text evidence="1 5">Belongs to the metallo-dependent hydrolases superfamily. NagA family.</text>
</comment>
<dbReference type="PANTHER" id="PTHR11113">
    <property type="entry name" value="N-ACETYLGLUCOSAMINE-6-PHOSPHATE DEACETYLASE"/>
    <property type="match status" value="1"/>
</dbReference>
<keyword evidence="3 5" id="KW-0378">Hydrolase</keyword>
<evidence type="ECO:0000259" key="9">
    <source>
        <dbReference type="Pfam" id="PF01979"/>
    </source>
</evidence>
<comment type="cofactor">
    <cofactor evidence="8">
        <name>a divalent metal cation</name>
        <dbReference type="ChEBI" id="CHEBI:60240"/>
    </cofactor>
    <text evidence="8">Binds 1 divalent metal cation per subunit.</text>
</comment>
<feature type="domain" description="Amidohydrolase-related" evidence="9">
    <location>
        <begin position="51"/>
        <end position="374"/>
    </location>
</feature>
<feature type="binding site" evidence="7">
    <location>
        <position position="138"/>
    </location>
    <ligand>
        <name>substrate</name>
    </ligand>
</feature>
<dbReference type="Gene3D" id="3.20.20.140">
    <property type="entry name" value="Metal-dependent hydrolases"/>
    <property type="match status" value="1"/>
</dbReference>
<dbReference type="Proteomes" id="UP000257039">
    <property type="component" value="Unassembled WGS sequence"/>
</dbReference>
<proteinExistence type="inferred from homology"/>
<evidence type="ECO:0000256" key="6">
    <source>
        <dbReference type="PIRSR" id="PIRSR038994-1"/>
    </source>
</evidence>
<protein>
    <submittedName>
        <fullName evidence="10">N-acetylglucosamine-6-phosphate deacetylase</fullName>
        <ecNumber evidence="10">3.5.1.25</ecNumber>
    </submittedName>
</protein>
<feature type="binding site" evidence="8">
    <location>
        <position position="127"/>
    </location>
    <ligand>
        <name>Zn(2+)</name>
        <dbReference type="ChEBI" id="CHEBI:29105"/>
    </ligand>
</feature>
<feature type="binding site" evidence="7">
    <location>
        <position position="224"/>
    </location>
    <ligand>
        <name>substrate</name>
    </ligand>
</feature>
<evidence type="ECO:0000313" key="11">
    <source>
        <dbReference type="Proteomes" id="UP000257039"/>
    </source>
</evidence>
<dbReference type="AlphaFoldDB" id="A0A4P9VSN5"/>
<feature type="binding site" evidence="7">
    <location>
        <begin position="303"/>
        <end position="305"/>
    </location>
    <ligand>
        <name>substrate</name>
    </ligand>
</feature>
<dbReference type="SUPFAM" id="SSF51338">
    <property type="entry name" value="Composite domain of metallo-dependent hydrolases"/>
    <property type="match status" value="1"/>
</dbReference>
<dbReference type="GO" id="GO:0046872">
    <property type="term" value="F:metal ion binding"/>
    <property type="evidence" value="ECO:0007669"/>
    <property type="project" value="UniProtKB-KW"/>
</dbReference>
<dbReference type="PANTHER" id="PTHR11113:SF14">
    <property type="entry name" value="N-ACETYLGLUCOSAMINE-6-PHOSPHATE DEACETYLASE"/>
    <property type="match status" value="1"/>
</dbReference>
<evidence type="ECO:0000256" key="8">
    <source>
        <dbReference type="PIRSR" id="PIRSR038994-3"/>
    </source>
</evidence>
<dbReference type="InterPro" id="IPR003764">
    <property type="entry name" value="GlcNAc_6-P_deAcase"/>
</dbReference>
<evidence type="ECO:0000313" key="10">
    <source>
        <dbReference type="EMBL" id="RDH45242.1"/>
    </source>
</evidence>
<keyword evidence="11" id="KW-1185">Reference proteome</keyword>
<feature type="binding site" evidence="8">
    <location>
        <position position="192"/>
    </location>
    <ligand>
        <name>Zn(2+)</name>
        <dbReference type="ChEBI" id="CHEBI:29105"/>
    </ligand>
</feature>
<keyword evidence="2 8" id="KW-0479">Metal-binding</keyword>
<accession>A0A4P9VSN5</accession>
<dbReference type="NCBIfam" id="NF008371">
    <property type="entry name" value="PRK11170.1"/>
    <property type="match status" value="1"/>
</dbReference>
<organism evidence="10 11">
    <name type="scientific">Zooshikella ganghwensis</name>
    <dbReference type="NCBI Taxonomy" id="202772"/>
    <lineage>
        <taxon>Bacteria</taxon>
        <taxon>Pseudomonadati</taxon>
        <taxon>Pseudomonadota</taxon>
        <taxon>Gammaproteobacteria</taxon>
        <taxon>Oceanospirillales</taxon>
        <taxon>Zooshikellaceae</taxon>
        <taxon>Zooshikella</taxon>
    </lineage>
</organism>
<dbReference type="NCBIfam" id="TIGR00221">
    <property type="entry name" value="nagA"/>
    <property type="match status" value="1"/>
</dbReference>
<evidence type="ECO:0000256" key="7">
    <source>
        <dbReference type="PIRSR" id="PIRSR038994-2"/>
    </source>
</evidence>
<dbReference type="GO" id="GO:0006046">
    <property type="term" value="P:N-acetylglucosamine catabolic process"/>
    <property type="evidence" value="ECO:0007669"/>
    <property type="project" value="TreeGrafter"/>
</dbReference>
<evidence type="ECO:0000256" key="4">
    <source>
        <dbReference type="ARBA" id="ARBA00023277"/>
    </source>
</evidence>
<dbReference type="PIRSF" id="PIRSF038994">
    <property type="entry name" value="NagA"/>
    <property type="match status" value="1"/>
</dbReference>
<dbReference type="InterPro" id="IPR006680">
    <property type="entry name" value="Amidohydro-rel"/>
</dbReference>
<reference evidence="10 11" key="1">
    <citation type="submission" date="2017-04" db="EMBL/GenBank/DDBJ databases">
        <title>Draft genome sequence of Zooshikella ganghwensis VG4 isolated from Red Sea sediments.</title>
        <authorList>
            <person name="Rehman Z."/>
            <person name="Alam I."/>
            <person name="Kamau A."/>
            <person name="Bajic V."/>
            <person name="Leiknes T."/>
        </authorList>
    </citation>
    <scope>NUCLEOTIDE SEQUENCE [LARGE SCALE GENOMIC DNA]</scope>
    <source>
        <strain evidence="10 11">VG4</strain>
    </source>
</reference>
<dbReference type="InterPro" id="IPR011059">
    <property type="entry name" value="Metal-dep_hydrolase_composite"/>
</dbReference>
<name>A0A4P9VSN5_9GAMM</name>
<keyword evidence="4 5" id="KW-0119">Carbohydrate metabolism</keyword>
<dbReference type="SUPFAM" id="SSF51556">
    <property type="entry name" value="Metallo-dependent hydrolases"/>
    <property type="match status" value="1"/>
</dbReference>
<dbReference type="CDD" id="cd00854">
    <property type="entry name" value="NagA"/>
    <property type="match status" value="1"/>
</dbReference>
<evidence type="ECO:0000256" key="5">
    <source>
        <dbReference type="PIRNR" id="PIRNR038994"/>
    </source>
</evidence>
<dbReference type="GO" id="GO:0008448">
    <property type="term" value="F:N-acetylglucosamine-6-phosphate deacetylase activity"/>
    <property type="evidence" value="ECO:0007669"/>
    <property type="project" value="UniProtKB-EC"/>
</dbReference>